<feature type="domain" description="HTH luxR-type" evidence="5">
    <location>
        <begin position="231"/>
        <end position="288"/>
    </location>
</feature>
<reference evidence="6" key="1">
    <citation type="submission" date="2019-02" db="EMBL/GenBank/DDBJ databases">
        <title>Draft genome of the type strain Pelomonas aquatica CCUG 52575T.</title>
        <authorList>
            <person name="Gomila M."/>
            <person name="Lalucat J."/>
        </authorList>
    </citation>
    <scope>NUCLEOTIDE SEQUENCE</scope>
    <source>
        <strain evidence="6">CCUG 52575</strain>
    </source>
</reference>
<protein>
    <recommendedName>
        <fullName evidence="5">HTH luxR-type domain-containing protein</fullName>
    </recommendedName>
</protein>
<evidence type="ECO:0000256" key="2">
    <source>
        <dbReference type="ARBA" id="ARBA00023125"/>
    </source>
</evidence>
<evidence type="ECO:0000313" key="7">
    <source>
        <dbReference type="Proteomes" id="UP001152766"/>
    </source>
</evidence>
<dbReference type="InterPro" id="IPR036693">
    <property type="entry name" value="TF_LuxR_autoind-bd_dom_sf"/>
</dbReference>
<comment type="caution">
    <text evidence="6">The sequence shown here is derived from an EMBL/GenBank/DDBJ whole genome shotgun (WGS) entry which is preliminary data.</text>
</comment>
<dbReference type="InterPro" id="IPR016032">
    <property type="entry name" value="Sig_transdc_resp-reg_C-effctor"/>
</dbReference>
<dbReference type="EMBL" id="SGUG01000021">
    <property type="protein sequence ID" value="MDG0863723.1"/>
    <property type="molecule type" value="Genomic_DNA"/>
</dbReference>
<dbReference type="AlphaFoldDB" id="A0A9X4LNX6"/>
<evidence type="ECO:0000256" key="4">
    <source>
        <dbReference type="SAM" id="MobiDB-lite"/>
    </source>
</evidence>
<keyword evidence="7" id="KW-1185">Reference proteome</keyword>
<dbReference type="Proteomes" id="UP001152766">
    <property type="component" value="Unassembled WGS sequence"/>
</dbReference>
<dbReference type="Pfam" id="PF03472">
    <property type="entry name" value="Autoind_bind"/>
    <property type="match status" value="1"/>
</dbReference>
<evidence type="ECO:0000259" key="5">
    <source>
        <dbReference type="SMART" id="SM00421"/>
    </source>
</evidence>
<keyword evidence="3" id="KW-0804">Transcription</keyword>
<keyword evidence="2" id="KW-0238">DNA-binding</keyword>
<evidence type="ECO:0000313" key="6">
    <source>
        <dbReference type="EMBL" id="MDG0863723.1"/>
    </source>
</evidence>
<dbReference type="GO" id="GO:0003677">
    <property type="term" value="F:DNA binding"/>
    <property type="evidence" value="ECO:0007669"/>
    <property type="project" value="UniProtKB-KW"/>
</dbReference>
<sequence length="294" mass="31991">MPCASKTGRRSTNGATSSPPASTIHCCAISCAAAAMKSSPDTADPLGQEALPTVPADSLGVLSLLPGIATAASEQAAVELFWHAVRQIGADSGVFLSAIKDDATRTSIRSLLACDPRWALEYSRVDWHDHDPWLRHALDSQTPIRNEELRVRSGEQEFIGRSVALGFASTVVVPAPTCFGGARFGVLVLGSRNPDRFSGTDYEMIRIVARALAMELHEWLLRALRDDLLERSNITHDEIELLRHEAAGHTSKMVAAALGIKPKIVDYRFQRVSAKLNAPDRRTAMRIARLYGLI</sequence>
<feature type="compositionally biased region" description="Polar residues" evidence="4">
    <location>
        <begin position="10"/>
        <end position="20"/>
    </location>
</feature>
<dbReference type="Gene3D" id="1.10.10.10">
    <property type="entry name" value="Winged helix-like DNA-binding domain superfamily/Winged helix DNA-binding domain"/>
    <property type="match status" value="1"/>
</dbReference>
<dbReference type="GO" id="GO:0006355">
    <property type="term" value="P:regulation of DNA-templated transcription"/>
    <property type="evidence" value="ECO:0007669"/>
    <property type="project" value="InterPro"/>
</dbReference>
<name>A0A9X4LNX6_9BURK</name>
<feature type="region of interest" description="Disordered" evidence="4">
    <location>
        <begin position="1"/>
        <end position="21"/>
    </location>
</feature>
<dbReference type="SUPFAM" id="SSF46894">
    <property type="entry name" value="C-terminal effector domain of the bipartite response regulators"/>
    <property type="match status" value="1"/>
</dbReference>
<dbReference type="InterPro" id="IPR005143">
    <property type="entry name" value="TF_LuxR_autoind-bd_dom"/>
</dbReference>
<keyword evidence="1" id="KW-0805">Transcription regulation</keyword>
<gene>
    <name evidence="6" type="ORF">EXJ73_14755</name>
</gene>
<accession>A0A9X4LNX6</accession>
<organism evidence="6 7">
    <name type="scientific">Pelomonas aquatica</name>
    <dbReference type="NCBI Taxonomy" id="431058"/>
    <lineage>
        <taxon>Bacteria</taxon>
        <taxon>Pseudomonadati</taxon>
        <taxon>Pseudomonadota</taxon>
        <taxon>Betaproteobacteria</taxon>
        <taxon>Burkholderiales</taxon>
        <taxon>Sphaerotilaceae</taxon>
        <taxon>Roseateles</taxon>
    </lineage>
</organism>
<proteinExistence type="predicted"/>
<dbReference type="InterPro" id="IPR000792">
    <property type="entry name" value="Tscrpt_reg_LuxR_C"/>
</dbReference>
<evidence type="ECO:0000256" key="3">
    <source>
        <dbReference type="ARBA" id="ARBA00023163"/>
    </source>
</evidence>
<evidence type="ECO:0000256" key="1">
    <source>
        <dbReference type="ARBA" id="ARBA00023015"/>
    </source>
</evidence>
<dbReference type="SMART" id="SM00421">
    <property type="entry name" value="HTH_LUXR"/>
    <property type="match status" value="1"/>
</dbReference>
<dbReference type="Pfam" id="PF00196">
    <property type="entry name" value="GerE"/>
    <property type="match status" value="1"/>
</dbReference>
<dbReference type="InterPro" id="IPR036388">
    <property type="entry name" value="WH-like_DNA-bd_sf"/>
</dbReference>
<dbReference type="SUPFAM" id="SSF55781">
    <property type="entry name" value="GAF domain-like"/>
    <property type="match status" value="1"/>
</dbReference>
<dbReference type="Gene3D" id="3.30.450.80">
    <property type="entry name" value="Transcription factor LuxR-like, autoinducer-binding domain"/>
    <property type="match status" value="1"/>
</dbReference>